<protein>
    <submittedName>
        <fullName evidence="1">14590_t:CDS:1</fullName>
    </submittedName>
</protein>
<organism evidence="1 2">
    <name type="scientific">Dentiscutata erythropus</name>
    <dbReference type="NCBI Taxonomy" id="1348616"/>
    <lineage>
        <taxon>Eukaryota</taxon>
        <taxon>Fungi</taxon>
        <taxon>Fungi incertae sedis</taxon>
        <taxon>Mucoromycota</taxon>
        <taxon>Glomeromycotina</taxon>
        <taxon>Glomeromycetes</taxon>
        <taxon>Diversisporales</taxon>
        <taxon>Gigasporaceae</taxon>
        <taxon>Dentiscutata</taxon>
    </lineage>
</organism>
<evidence type="ECO:0000313" key="1">
    <source>
        <dbReference type="EMBL" id="CAG8664607.1"/>
    </source>
</evidence>
<sequence length="119" mass="13913">GATEIKQSKIKELFNGAKQHNIYILCELFRLLSQADAKDLFKSIAHNSTVEINLPKDIEDYLKNLLTGDIASILTKAKELLSNDTQLLQLWINEIYKHFICYYYYRNLEINRDKKTWSG</sequence>
<comment type="caution">
    <text evidence="1">The sequence shown here is derived from an EMBL/GenBank/DDBJ whole genome shotgun (WGS) entry which is preliminary data.</text>
</comment>
<gene>
    <name evidence="1" type="ORF">DERYTH_LOCUS10893</name>
</gene>
<reference evidence="1" key="1">
    <citation type="submission" date="2021-06" db="EMBL/GenBank/DDBJ databases">
        <authorList>
            <person name="Kallberg Y."/>
            <person name="Tangrot J."/>
            <person name="Rosling A."/>
        </authorList>
    </citation>
    <scope>NUCLEOTIDE SEQUENCE</scope>
    <source>
        <strain evidence="1">MA453B</strain>
    </source>
</reference>
<proteinExistence type="predicted"/>
<name>A0A9N9HA06_9GLOM</name>
<evidence type="ECO:0000313" key="2">
    <source>
        <dbReference type="Proteomes" id="UP000789405"/>
    </source>
</evidence>
<dbReference type="Proteomes" id="UP000789405">
    <property type="component" value="Unassembled WGS sequence"/>
</dbReference>
<feature type="non-terminal residue" evidence="1">
    <location>
        <position position="1"/>
    </location>
</feature>
<dbReference type="AlphaFoldDB" id="A0A9N9HA06"/>
<dbReference type="OrthoDB" id="2432542at2759"/>
<accession>A0A9N9HA06</accession>
<keyword evidence="2" id="KW-1185">Reference proteome</keyword>
<dbReference type="EMBL" id="CAJVPY010006538">
    <property type="protein sequence ID" value="CAG8664607.1"/>
    <property type="molecule type" value="Genomic_DNA"/>
</dbReference>